<dbReference type="AlphaFoldDB" id="A0A3P3W5S3"/>
<dbReference type="EMBL" id="RQVQ01000017">
    <property type="protein sequence ID" value="RRJ90340.1"/>
    <property type="molecule type" value="Genomic_DNA"/>
</dbReference>
<gene>
    <name evidence="2" type="ORF">EG240_08800</name>
</gene>
<evidence type="ECO:0000313" key="3">
    <source>
        <dbReference type="Proteomes" id="UP000275719"/>
    </source>
</evidence>
<keyword evidence="1" id="KW-0732">Signal</keyword>
<evidence type="ECO:0000313" key="2">
    <source>
        <dbReference type="EMBL" id="RRJ90340.1"/>
    </source>
</evidence>
<feature type="signal peptide" evidence="1">
    <location>
        <begin position="1"/>
        <end position="22"/>
    </location>
</feature>
<sequence>MKKLLFSALACVAFAFSGFASNEEVEVINEIIENSNLNTSIICKNSLKSEDFFFCYVTIQLLDSKGNKTDDMKYEYNATIDRDGCYNFANKVVAYYMANFNVGGVDVDYNNH</sequence>
<dbReference type="RefSeq" id="WP_125019025.1">
    <property type="nucleotide sequence ID" value="NZ_RQVQ01000017.1"/>
</dbReference>
<evidence type="ECO:0000256" key="1">
    <source>
        <dbReference type="SAM" id="SignalP"/>
    </source>
</evidence>
<reference evidence="2 3" key="1">
    <citation type="submission" date="2018-11" db="EMBL/GenBank/DDBJ databases">
        <title>Flavobacterium sp. nov., YIM 102701-2 draft genome.</title>
        <authorList>
            <person name="Li G."/>
            <person name="Jiang Y."/>
        </authorList>
    </citation>
    <scope>NUCLEOTIDE SEQUENCE [LARGE SCALE GENOMIC DNA]</scope>
    <source>
        <strain evidence="2 3">YIM 102701-2</strain>
    </source>
</reference>
<proteinExistence type="predicted"/>
<protein>
    <submittedName>
        <fullName evidence="2">Uncharacterized protein</fullName>
    </submittedName>
</protein>
<accession>A0A3P3W5S3</accession>
<organism evidence="2 3">
    <name type="scientific">Paenimyroides tangerinum</name>
    <dbReference type="NCBI Taxonomy" id="2488728"/>
    <lineage>
        <taxon>Bacteria</taxon>
        <taxon>Pseudomonadati</taxon>
        <taxon>Bacteroidota</taxon>
        <taxon>Flavobacteriia</taxon>
        <taxon>Flavobacteriales</taxon>
        <taxon>Flavobacteriaceae</taxon>
        <taxon>Paenimyroides</taxon>
    </lineage>
</organism>
<feature type="chain" id="PRO_5018263858" evidence="1">
    <location>
        <begin position="23"/>
        <end position="112"/>
    </location>
</feature>
<dbReference type="Proteomes" id="UP000275719">
    <property type="component" value="Unassembled WGS sequence"/>
</dbReference>
<comment type="caution">
    <text evidence="2">The sequence shown here is derived from an EMBL/GenBank/DDBJ whole genome shotgun (WGS) entry which is preliminary data.</text>
</comment>
<dbReference type="OrthoDB" id="1381391at2"/>
<name>A0A3P3W5S3_9FLAO</name>
<keyword evidence="3" id="KW-1185">Reference proteome</keyword>